<proteinExistence type="predicted"/>
<accession>A0ABW2ZMV5</accession>
<dbReference type="Proteomes" id="UP001597042">
    <property type="component" value="Unassembled WGS sequence"/>
</dbReference>
<dbReference type="InterPro" id="IPR050301">
    <property type="entry name" value="NTE"/>
</dbReference>
<dbReference type="SUPFAM" id="SSF52151">
    <property type="entry name" value="FabD/lysophospholipase-like"/>
    <property type="match status" value="1"/>
</dbReference>
<keyword evidence="2 4" id="KW-0442">Lipid degradation</keyword>
<evidence type="ECO:0000313" key="7">
    <source>
        <dbReference type="EMBL" id="MFD0779836.1"/>
    </source>
</evidence>
<evidence type="ECO:0000256" key="2">
    <source>
        <dbReference type="ARBA" id="ARBA00022963"/>
    </source>
</evidence>
<comment type="caution">
    <text evidence="7">The sequence shown here is derived from an EMBL/GenBank/DDBJ whole genome shotgun (WGS) entry which is preliminary data.</text>
</comment>
<dbReference type="PANTHER" id="PTHR14226:SF76">
    <property type="entry name" value="NTE FAMILY PROTEIN RSSA"/>
    <property type="match status" value="1"/>
</dbReference>
<feature type="active site" description="Proton acceptor" evidence="4">
    <location>
        <position position="172"/>
    </location>
</feature>
<dbReference type="Gene3D" id="3.40.1090.10">
    <property type="entry name" value="Cytosolic phospholipase A2 catalytic domain"/>
    <property type="match status" value="2"/>
</dbReference>
<sequence>MTVIPPTSPRGTDAPPSTDTPGLGLALGGGGAYGAAHVGVLQVLEERGIRPSIVTGTSSGALVGAAYAAGLGVAQIESVTREFRWRRIARWNMSPRWGLLDTHEIATGLVQLLGEDPRIEQLPRRFGAVATDLRTRRAVTIADGPLSRALRASIAVPGLLPPVRVGGRLLADGGMVDNVPFSAARGLGAERVIVVRLHARWETVRMMRTVSNTAALASDPSVVLIQPEMDRMAQWSMRDVPRLVAEGRRAAESALSARASHQDAPSVQEA</sequence>
<feature type="short sequence motif" description="GXSXG" evidence="4">
    <location>
        <begin position="56"/>
        <end position="60"/>
    </location>
</feature>
<evidence type="ECO:0000256" key="3">
    <source>
        <dbReference type="ARBA" id="ARBA00023098"/>
    </source>
</evidence>
<protein>
    <submittedName>
        <fullName evidence="7">Patatin-like phospholipase family protein</fullName>
    </submittedName>
</protein>
<keyword evidence="3 4" id="KW-0443">Lipid metabolism</keyword>
<dbReference type="PROSITE" id="PS51635">
    <property type="entry name" value="PNPLA"/>
    <property type="match status" value="1"/>
</dbReference>
<feature type="short sequence motif" description="DGA/G" evidence="4">
    <location>
        <begin position="172"/>
        <end position="174"/>
    </location>
</feature>
<gene>
    <name evidence="7" type="ORF">ACFQZV_00810</name>
</gene>
<feature type="active site" description="Nucleophile" evidence="4">
    <location>
        <position position="58"/>
    </location>
</feature>
<evidence type="ECO:0000256" key="1">
    <source>
        <dbReference type="ARBA" id="ARBA00022801"/>
    </source>
</evidence>
<evidence type="ECO:0000313" key="8">
    <source>
        <dbReference type="Proteomes" id="UP001597042"/>
    </source>
</evidence>
<dbReference type="EMBL" id="JBHTIM010000001">
    <property type="protein sequence ID" value="MFD0779836.1"/>
    <property type="molecule type" value="Genomic_DNA"/>
</dbReference>
<reference evidence="8" key="1">
    <citation type="journal article" date="2019" name="Int. J. Syst. Evol. Microbiol.">
        <title>The Global Catalogue of Microorganisms (GCM) 10K type strain sequencing project: providing services to taxonomists for standard genome sequencing and annotation.</title>
        <authorList>
            <consortium name="The Broad Institute Genomics Platform"/>
            <consortium name="The Broad Institute Genome Sequencing Center for Infectious Disease"/>
            <person name="Wu L."/>
            <person name="Ma J."/>
        </authorList>
    </citation>
    <scope>NUCLEOTIDE SEQUENCE [LARGE SCALE GENOMIC DNA]</scope>
    <source>
        <strain evidence="8">CCUG 50754</strain>
    </source>
</reference>
<name>A0ABW2ZMV5_9MICO</name>
<feature type="region of interest" description="Disordered" evidence="5">
    <location>
        <begin position="1"/>
        <end position="21"/>
    </location>
</feature>
<keyword evidence="8" id="KW-1185">Reference proteome</keyword>
<evidence type="ECO:0000256" key="4">
    <source>
        <dbReference type="PROSITE-ProRule" id="PRU01161"/>
    </source>
</evidence>
<keyword evidence="1 4" id="KW-0378">Hydrolase</keyword>
<organism evidence="7 8">
    <name type="scientific">Microbacterium koreense</name>
    <dbReference type="NCBI Taxonomy" id="323761"/>
    <lineage>
        <taxon>Bacteria</taxon>
        <taxon>Bacillati</taxon>
        <taxon>Actinomycetota</taxon>
        <taxon>Actinomycetes</taxon>
        <taxon>Micrococcales</taxon>
        <taxon>Microbacteriaceae</taxon>
        <taxon>Microbacterium</taxon>
    </lineage>
</organism>
<feature type="short sequence motif" description="GXGXXG" evidence="4">
    <location>
        <begin position="29"/>
        <end position="34"/>
    </location>
</feature>
<evidence type="ECO:0000256" key="5">
    <source>
        <dbReference type="SAM" id="MobiDB-lite"/>
    </source>
</evidence>
<dbReference type="PANTHER" id="PTHR14226">
    <property type="entry name" value="NEUROPATHY TARGET ESTERASE/SWISS CHEESE D.MELANOGASTER"/>
    <property type="match status" value="1"/>
</dbReference>
<dbReference type="InterPro" id="IPR016035">
    <property type="entry name" value="Acyl_Trfase/lysoPLipase"/>
</dbReference>
<feature type="domain" description="PNPLA" evidence="6">
    <location>
        <begin position="25"/>
        <end position="185"/>
    </location>
</feature>
<dbReference type="InterPro" id="IPR002641">
    <property type="entry name" value="PNPLA_dom"/>
</dbReference>
<evidence type="ECO:0000259" key="6">
    <source>
        <dbReference type="PROSITE" id="PS51635"/>
    </source>
</evidence>
<dbReference type="Pfam" id="PF01734">
    <property type="entry name" value="Patatin"/>
    <property type="match status" value="1"/>
</dbReference>
<dbReference type="RefSeq" id="WP_378751311.1">
    <property type="nucleotide sequence ID" value="NZ_JBHSSV010000005.1"/>
</dbReference>